<dbReference type="RefSeq" id="WP_042055616.1">
    <property type="nucleotide sequence ID" value="NZ_BAND01000006.1"/>
</dbReference>
<dbReference type="OrthoDB" id="7279151at2"/>
<organism evidence="2 3">
    <name type="scientific">Acidomonas methanolica NBRC 104435</name>
    <dbReference type="NCBI Taxonomy" id="1231351"/>
    <lineage>
        <taxon>Bacteria</taxon>
        <taxon>Pseudomonadati</taxon>
        <taxon>Pseudomonadota</taxon>
        <taxon>Alphaproteobacteria</taxon>
        <taxon>Acetobacterales</taxon>
        <taxon>Acetobacteraceae</taxon>
        <taxon>Acidomonas</taxon>
    </lineage>
</organism>
<dbReference type="InterPro" id="IPR038765">
    <property type="entry name" value="Papain-like_cys_pep_sf"/>
</dbReference>
<dbReference type="PROSITE" id="PS51257">
    <property type="entry name" value="PROKAR_LIPOPROTEIN"/>
    <property type="match status" value="1"/>
</dbReference>
<dbReference type="AlphaFoldDB" id="A0A023D1V3"/>
<name>A0A023D1V3_ACIMT</name>
<protein>
    <recommendedName>
        <fullName evidence="1">Peptidase C51 domain-containing protein</fullName>
    </recommendedName>
</protein>
<sequence>MLRLALALSGVLSLAACGGTPRYEYPRSAFNGRLQCAPYARSKTGVALSGSAYRWWSEAAGRYRRTRSPAAGEILVFRSTGRLPDGHVSIVRRVVASREILVEHANWEPGRIDRGVPVVDVSPENDWSLVRVYWTPIHTLGRRNYPTYGFIVPRGLDDVAALDMESTNGESGESLQDARRRAM</sequence>
<feature type="domain" description="Peptidase C51" evidence="1">
    <location>
        <begin position="11"/>
        <end position="131"/>
    </location>
</feature>
<reference evidence="2 3" key="2">
    <citation type="journal article" date="2014" name="FEMS Microbiol. Lett.">
        <title>Draft genomic DNA sequence of the facultatively methylotrophic bacterium Acidomonas methanolica type strain MB58.</title>
        <authorList>
            <person name="Higashiura N."/>
            <person name="Hadano H."/>
            <person name="Hirakawa H."/>
            <person name="Matsutani M."/>
            <person name="Takabe S."/>
            <person name="Matsushita K."/>
            <person name="Azuma Y."/>
        </authorList>
    </citation>
    <scope>NUCLEOTIDE SEQUENCE [LARGE SCALE GENOMIC DNA]</scope>
    <source>
        <strain evidence="2 3">MB58</strain>
    </source>
</reference>
<dbReference type="EMBL" id="BAND01000006">
    <property type="protein sequence ID" value="GAJ27786.1"/>
    <property type="molecule type" value="Genomic_DNA"/>
</dbReference>
<comment type="caution">
    <text evidence="2">The sequence shown here is derived from an EMBL/GenBank/DDBJ whole genome shotgun (WGS) entry which is preliminary data.</text>
</comment>
<proteinExistence type="predicted"/>
<dbReference type="Proteomes" id="UP000019760">
    <property type="component" value="Unassembled WGS sequence"/>
</dbReference>
<gene>
    <name evidence="2" type="ORF">Amme_006_017</name>
</gene>
<evidence type="ECO:0000313" key="3">
    <source>
        <dbReference type="Proteomes" id="UP000019760"/>
    </source>
</evidence>
<reference evidence="3" key="1">
    <citation type="journal article" date="2014" name="FEMS Microbiol. Lett.">
        <title>Draft Genomic DNA Sequence of the Facultatively Methylotrophic Bacterium Acidomonas methanolica type strain MB58.</title>
        <authorList>
            <person name="Higashiura N."/>
            <person name="Hadano H."/>
            <person name="Hirakawa H."/>
            <person name="Matsutani M."/>
            <person name="Takabe S."/>
            <person name="Matsushita K."/>
            <person name="Azuma Y."/>
        </authorList>
    </citation>
    <scope>NUCLEOTIDE SEQUENCE [LARGE SCALE GENOMIC DNA]</scope>
    <source>
        <strain evidence="3">MB58</strain>
    </source>
</reference>
<accession>A0A023D1V3</accession>
<keyword evidence="3" id="KW-1185">Reference proteome</keyword>
<dbReference type="Gene3D" id="3.90.1720.10">
    <property type="entry name" value="endopeptidase domain like (from Nostoc punctiforme)"/>
    <property type="match status" value="1"/>
</dbReference>
<evidence type="ECO:0000313" key="2">
    <source>
        <dbReference type="EMBL" id="GAJ27786.1"/>
    </source>
</evidence>
<dbReference type="PROSITE" id="PS50911">
    <property type="entry name" value="CHAP"/>
    <property type="match status" value="1"/>
</dbReference>
<dbReference type="Pfam" id="PF05257">
    <property type="entry name" value="CHAP"/>
    <property type="match status" value="1"/>
</dbReference>
<evidence type="ECO:0000259" key="1">
    <source>
        <dbReference type="PROSITE" id="PS50911"/>
    </source>
</evidence>
<dbReference type="SUPFAM" id="SSF54001">
    <property type="entry name" value="Cysteine proteinases"/>
    <property type="match status" value="1"/>
</dbReference>
<dbReference type="InterPro" id="IPR007921">
    <property type="entry name" value="CHAP_dom"/>
</dbReference>